<feature type="region of interest" description="Disordered" evidence="1">
    <location>
        <begin position="1"/>
        <end position="30"/>
    </location>
</feature>
<evidence type="ECO:0000256" key="1">
    <source>
        <dbReference type="SAM" id="MobiDB-lite"/>
    </source>
</evidence>
<name>A0A183G247_HELPZ</name>
<reference evidence="4" key="2">
    <citation type="submission" date="2019-09" db="UniProtKB">
        <authorList>
            <consortium name="WormBaseParasite"/>
        </authorList>
    </citation>
    <scope>IDENTIFICATION</scope>
</reference>
<feature type="region of interest" description="Disordered" evidence="1">
    <location>
        <begin position="116"/>
        <end position="140"/>
    </location>
</feature>
<dbReference type="Proteomes" id="UP000050761">
    <property type="component" value="Unassembled WGS sequence"/>
</dbReference>
<dbReference type="AlphaFoldDB" id="A0A183G247"/>
<proteinExistence type="predicted"/>
<evidence type="ECO:0000313" key="4">
    <source>
        <dbReference type="WBParaSite" id="HPBE_0001534001-mRNA-1"/>
    </source>
</evidence>
<dbReference type="WBParaSite" id="HPBE_0001534001-mRNA-1">
    <property type="protein sequence ID" value="HPBE_0001534001-mRNA-1"/>
    <property type="gene ID" value="HPBE_0001534001"/>
</dbReference>
<dbReference type="EMBL" id="UZAH01028805">
    <property type="protein sequence ID" value="VDP02460.1"/>
    <property type="molecule type" value="Genomic_DNA"/>
</dbReference>
<organism evidence="3 4">
    <name type="scientific">Heligmosomoides polygyrus</name>
    <name type="common">Parasitic roundworm</name>
    <dbReference type="NCBI Taxonomy" id="6339"/>
    <lineage>
        <taxon>Eukaryota</taxon>
        <taxon>Metazoa</taxon>
        <taxon>Ecdysozoa</taxon>
        <taxon>Nematoda</taxon>
        <taxon>Chromadorea</taxon>
        <taxon>Rhabditida</taxon>
        <taxon>Rhabditina</taxon>
        <taxon>Rhabditomorpha</taxon>
        <taxon>Strongyloidea</taxon>
        <taxon>Heligmosomidae</taxon>
        <taxon>Heligmosomoides</taxon>
    </lineage>
</organism>
<accession>A0A183G247</accession>
<feature type="region of interest" description="Disordered" evidence="1">
    <location>
        <begin position="44"/>
        <end position="85"/>
    </location>
</feature>
<gene>
    <name evidence="2" type="ORF">HPBE_LOCUS15337</name>
</gene>
<evidence type="ECO:0000313" key="2">
    <source>
        <dbReference type="EMBL" id="VDP02460.1"/>
    </source>
</evidence>
<sequence length="140" mass="15242">MKCLRSREGGSQQDVNSEKSNSTVVEEEYDEILSRENTRIVKLRIPNEAPATLPRSAKSKKPAAPCPPPRGVPAKKPPQKESLELSPVDAVSICFPSPEGATQGSYDCVENPKKEVSTSVSGCSRDSGVWDDDETRVTRL</sequence>
<accession>A0A3P8AFH1</accession>
<protein>
    <submittedName>
        <fullName evidence="4">Taperin</fullName>
    </submittedName>
</protein>
<keyword evidence="3" id="KW-1185">Reference proteome</keyword>
<evidence type="ECO:0000313" key="3">
    <source>
        <dbReference type="Proteomes" id="UP000050761"/>
    </source>
</evidence>
<feature type="compositionally biased region" description="Polar residues" evidence="1">
    <location>
        <begin position="9"/>
        <end position="24"/>
    </location>
</feature>
<reference evidence="2 3" key="1">
    <citation type="submission" date="2018-11" db="EMBL/GenBank/DDBJ databases">
        <authorList>
            <consortium name="Pathogen Informatics"/>
        </authorList>
    </citation>
    <scope>NUCLEOTIDE SEQUENCE [LARGE SCALE GENOMIC DNA]</scope>
</reference>